<comment type="caution">
    <text evidence="8">The sequence shown here is derived from an EMBL/GenBank/DDBJ whole genome shotgun (WGS) entry which is preliminary data.</text>
</comment>
<evidence type="ECO:0000256" key="2">
    <source>
        <dbReference type="ARBA" id="ARBA00022679"/>
    </source>
</evidence>
<dbReference type="GO" id="GO:0032259">
    <property type="term" value="P:methylation"/>
    <property type="evidence" value="ECO:0007669"/>
    <property type="project" value="UniProtKB-KW"/>
</dbReference>
<dbReference type="InterPro" id="IPR029063">
    <property type="entry name" value="SAM-dependent_MTases_sf"/>
</dbReference>
<dbReference type="GO" id="GO:0005524">
    <property type="term" value="F:ATP binding"/>
    <property type="evidence" value="ECO:0007669"/>
    <property type="project" value="UniProtKB-KW"/>
</dbReference>
<evidence type="ECO:0000256" key="1">
    <source>
        <dbReference type="ARBA" id="ARBA00022603"/>
    </source>
</evidence>
<feature type="compositionally biased region" description="Low complexity" evidence="6">
    <location>
        <begin position="1869"/>
        <end position="1879"/>
    </location>
</feature>
<dbReference type="InterPro" id="IPR014001">
    <property type="entry name" value="Helicase_ATP-bd"/>
</dbReference>
<dbReference type="CDD" id="cd18793">
    <property type="entry name" value="SF2_C_SNF"/>
    <property type="match status" value="1"/>
</dbReference>
<dbReference type="GO" id="GO:0004386">
    <property type="term" value="F:helicase activity"/>
    <property type="evidence" value="ECO:0007669"/>
    <property type="project" value="UniProtKB-KW"/>
</dbReference>
<protein>
    <recommendedName>
        <fullName evidence="7">Helicase ATP-binding domain-containing protein</fullName>
    </recommendedName>
</protein>
<feature type="region of interest" description="Disordered" evidence="6">
    <location>
        <begin position="1860"/>
        <end position="1879"/>
    </location>
</feature>
<dbReference type="OrthoDB" id="423221at2759"/>
<organism evidence="8 9">
    <name type="scientific">Polarella glacialis</name>
    <name type="common">Dinoflagellate</name>
    <dbReference type="NCBI Taxonomy" id="89957"/>
    <lineage>
        <taxon>Eukaryota</taxon>
        <taxon>Sar</taxon>
        <taxon>Alveolata</taxon>
        <taxon>Dinophyceae</taxon>
        <taxon>Suessiales</taxon>
        <taxon>Suessiaceae</taxon>
        <taxon>Polarella</taxon>
    </lineage>
</organism>
<accession>A0A813FSM7</accession>
<dbReference type="SUPFAM" id="SSF52540">
    <property type="entry name" value="P-loop containing nucleoside triphosphate hydrolases"/>
    <property type="match status" value="2"/>
</dbReference>
<dbReference type="Gene3D" id="3.40.50.10810">
    <property type="entry name" value="Tandem AAA-ATPase domain"/>
    <property type="match status" value="1"/>
</dbReference>
<evidence type="ECO:0000256" key="3">
    <source>
        <dbReference type="ARBA" id="ARBA00022741"/>
    </source>
</evidence>
<dbReference type="GO" id="GO:0016787">
    <property type="term" value="F:hydrolase activity"/>
    <property type="evidence" value="ECO:0007669"/>
    <property type="project" value="UniProtKB-KW"/>
</dbReference>
<dbReference type="InterPro" id="IPR050628">
    <property type="entry name" value="SNF2_RAD54_helicase_TF"/>
</dbReference>
<dbReference type="GO" id="GO:0008094">
    <property type="term" value="F:ATP-dependent activity, acting on DNA"/>
    <property type="evidence" value="ECO:0007669"/>
    <property type="project" value="TreeGrafter"/>
</dbReference>
<evidence type="ECO:0000256" key="5">
    <source>
        <dbReference type="ARBA" id="ARBA00022840"/>
    </source>
</evidence>
<name>A0A813FSM7_POLGL</name>
<dbReference type="Gene3D" id="3.40.50.150">
    <property type="entry name" value="Vaccinia Virus protein VP39"/>
    <property type="match status" value="1"/>
</dbReference>
<dbReference type="GO" id="GO:0008168">
    <property type="term" value="F:methyltransferase activity"/>
    <property type="evidence" value="ECO:0007669"/>
    <property type="project" value="UniProtKB-KW"/>
</dbReference>
<dbReference type="SUPFAM" id="SSF53335">
    <property type="entry name" value="S-adenosyl-L-methionine-dependent methyltransferases"/>
    <property type="match status" value="1"/>
</dbReference>
<dbReference type="GO" id="GO:0005634">
    <property type="term" value="C:nucleus"/>
    <property type="evidence" value="ECO:0007669"/>
    <property type="project" value="TreeGrafter"/>
</dbReference>
<dbReference type="PROSITE" id="PS51192">
    <property type="entry name" value="HELICASE_ATP_BIND_1"/>
    <property type="match status" value="1"/>
</dbReference>
<dbReference type="Gene3D" id="3.40.50.300">
    <property type="entry name" value="P-loop containing nucleotide triphosphate hydrolases"/>
    <property type="match status" value="1"/>
</dbReference>
<dbReference type="GO" id="GO:0006281">
    <property type="term" value="P:DNA repair"/>
    <property type="evidence" value="ECO:0007669"/>
    <property type="project" value="TreeGrafter"/>
</dbReference>
<dbReference type="EMBL" id="CAJNNV010025643">
    <property type="protein sequence ID" value="CAE8615495.1"/>
    <property type="molecule type" value="Genomic_DNA"/>
</dbReference>
<evidence type="ECO:0000259" key="7">
    <source>
        <dbReference type="PROSITE" id="PS51192"/>
    </source>
</evidence>
<evidence type="ECO:0000256" key="6">
    <source>
        <dbReference type="SAM" id="MobiDB-lite"/>
    </source>
</evidence>
<sequence length="1988" mass="218375">MPALDATPTRRSSRLLEVQAAVAEMRRRSLRGAGDDEVTAAPTTPPMCEQSSRSKEPLSTPPKKTRASTAKPVVTPPKKTRDRLLELVGVGSPKRAAPKRKQEMGNDDFDEDYVDSSDDDSEESISTPPKKTRGRPPKPVGVGSAKRAAPKRKQETSTPPKNIRGPYKKRIGVESPKKAAPKRIQVDRDEDGDGPEVKRRKKTHRPPPPPYPDPAGMNPGDLAVETIVHAQVTKVLSLLRDAVSSGDLPKEIRIGTACSGTDSPVLGSILDMEALKAAGHEGLLKFSHVMSCEIEPFKQAFLARNYPGAVLLPDIRELVPEDGSRKTANVTGSLVDVPSCDIFVAGTVCKDFSGRKTKYRLDLEDQGKSGQTFFAAVAYIFDRQIKMSIFENVRTSPWEKMQEYITGVLSLSSLGKESSGGKKVKSLKTGGGEDEELLFLVGKQGCLEVVAVPRNAGVRVGALLCQVRPAKGPDRPARLPQNSKLKAGEEVPLHRLRRELTLQESDSLVFDTQEHGYFTHVIKVDSKFYGLPQTRQRGYMFVWHKSEGGSELGPLWEELVRFMQHPVRYSLPNFLLPDDDERVRRFRDVLRGPLGRRAQQTNAAEWKGDWWESNCKDSQRAKDYHTVIGQEPDRRPITGWGRDGLRKGHPSLWPEMLSIFDSRQCDLIEAFSAECADEEHPRDPLHSSYVWDISQNVGITPSYSKPGCTGCITPGGWLLIPDRGRCMLGYEKLIVQGIPAGRMALGMESEVQLSDLAGNAMSLPVVNSCLLAAIAVKALARQRGQGTNPLIAPQDAQLPPPVPRSLALSPFSSSQAVVGKKASAHGQGAFFQALAKLCREAEASSILCRCETSGSISAAEVLHCVGCGLSLCRNCAELVATASHEENLEVRPLLGKRSPPGSFARKLRQAAPQRLSFSGPEELATGATELILADVRREEGRWSLRFLCERKPPTAELRLFVGQMARGKSQWGLRGELRLFTDASRSSSGAVSASARLMFPVGGADKLPVWEIRGPAVPLELHITGSQPEPSYRAEAGLEERKREKWPAALEVKGHTSLRGTYKRLTCRGTAVQGALWSLEGVSESNFLYFRPDVDRTGPDIPTLAASPSYHDAEAFTHAVLDTDWKPSFGGKRVQSTLLSWKKASSLTFVQLEDKVRAVRAASKDLAAASTLQKSFDTAELVKLHGISEATMSSLAVVSKEWVELAPRGAGTAQHFSQATAGVLLRDGIPAHMQDWQQLSSDLDWGTCELSVPQPPRERWNADGLRCYDHEESVDFELKMKQRPTAWRVRLRQRKQASSGEAEVAVRPTAAAHRAAVALPRSSPSAIRCEWRVVEPSQELESMPGAFRVPNSDAFALAETPKAMRAQGKELYPRQCRALRRMLDIEAGLVSFEQEERWEGTLDGVGWLLEARATASRKLPGGVLADQMGGGKTVTTLALVASEKENVESQRSVHWSAPVKQQSKATLILCPSSLVGQWNTERINFTGEALQTVVIESARDLETVTVADLLEADLVIVTFELLASEEYLQNLRNKSRSEELPDFPGQVGHKEPEQLRGIWIPGHPAQPYGTAKGKQQLRELAAFFSARYGEAVAKLRQRELKAETRNPPLEYFEWHRVVIDEVHYAFGDFGGGKENKAHRAAREMLGVTQSQVELRPLRAAAGIWGLTGTPMLSNEERVTEMAALCGGVYVMSARRHWRTLERASVRDQFLLAQEPAVSMLYRTESRRHAQRYVSTAFQRNCVDSFQLKRLSIEMVPARLGPIEAEQYLINFGGGRDFAPKRSGRGSVRISDPMWRAVLELSSTSAARRAALQQVIRDVRLREGEATKVVVFAESGSAMAAARTALTKLPGADGSVSFAEITEEEDDPSRSSPSVSAASQVAAFARPDVTEADRRSPRVLLLSFDQAAGLNLQYSCHNAVLFAPLWGSDPVAACAQEQQAIGRVHRPGQQQDVNIHRIELRGPEGQATVDAECLARNKDEKLIAAATSN</sequence>
<dbReference type="InterPro" id="IPR038718">
    <property type="entry name" value="SNF2-like_sf"/>
</dbReference>
<keyword evidence="1" id="KW-0489">Methyltransferase</keyword>
<dbReference type="InterPro" id="IPR000330">
    <property type="entry name" value="SNF2_N"/>
</dbReference>
<dbReference type="SMART" id="SM00487">
    <property type="entry name" value="DEXDc"/>
    <property type="match status" value="1"/>
</dbReference>
<evidence type="ECO:0000256" key="4">
    <source>
        <dbReference type="ARBA" id="ARBA00022801"/>
    </source>
</evidence>
<dbReference type="InterPro" id="IPR049730">
    <property type="entry name" value="SNF2/RAD54-like_C"/>
</dbReference>
<dbReference type="InterPro" id="IPR027417">
    <property type="entry name" value="P-loop_NTPase"/>
</dbReference>
<evidence type="ECO:0000313" key="9">
    <source>
        <dbReference type="Proteomes" id="UP000654075"/>
    </source>
</evidence>
<dbReference type="Pfam" id="PF00145">
    <property type="entry name" value="DNA_methylase"/>
    <property type="match status" value="1"/>
</dbReference>
<dbReference type="Pfam" id="PF00176">
    <property type="entry name" value="SNF2-rel_dom"/>
    <property type="match status" value="1"/>
</dbReference>
<dbReference type="PANTHER" id="PTHR45626">
    <property type="entry name" value="TRANSCRIPTION TERMINATION FACTOR 2-RELATED"/>
    <property type="match status" value="1"/>
</dbReference>
<dbReference type="Proteomes" id="UP000654075">
    <property type="component" value="Unassembled WGS sequence"/>
</dbReference>
<feature type="compositionally biased region" description="Acidic residues" evidence="6">
    <location>
        <begin position="105"/>
        <end position="123"/>
    </location>
</feature>
<keyword evidence="5" id="KW-0067">ATP-binding</keyword>
<keyword evidence="9" id="KW-1185">Reference proteome</keyword>
<dbReference type="OMA" id="IDECHEA"/>
<keyword evidence="3" id="KW-0547">Nucleotide-binding</keyword>
<dbReference type="InterPro" id="IPR001525">
    <property type="entry name" value="C5_MeTfrase"/>
</dbReference>
<keyword evidence="2" id="KW-0808">Transferase</keyword>
<gene>
    <name evidence="8" type="ORF">PGLA1383_LOCUS33210</name>
</gene>
<reference evidence="8" key="1">
    <citation type="submission" date="2021-02" db="EMBL/GenBank/DDBJ databases">
        <authorList>
            <person name="Dougan E. K."/>
            <person name="Rhodes N."/>
            <person name="Thang M."/>
            <person name="Chan C."/>
        </authorList>
    </citation>
    <scope>NUCLEOTIDE SEQUENCE</scope>
</reference>
<keyword evidence="4" id="KW-0378">Hydrolase</keyword>
<feature type="domain" description="Helicase ATP-binding" evidence="7">
    <location>
        <begin position="1413"/>
        <end position="1688"/>
    </location>
</feature>
<dbReference type="PANTHER" id="PTHR45626:SF26">
    <property type="entry name" value="FAMILY HELICASE, PUTATIVE (AFU_ORTHOLOGUE AFUA_2G09120)-RELATED"/>
    <property type="match status" value="1"/>
</dbReference>
<evidence type="ECO:0000313" key="8">
    <source>
        <dbReference type="EMBL" id="CAE8615495.1"/>
    </source>
</evidence>
<proteinExistence type="predicted"/>
<feature type="region of interest" description="Disordered" evidence="6">
    <location>
        <begin position="27"/>
        <end position="217"/>
    </location>
</feature>